<dbReference type="RefSeq" id="WP_253799537.1">
    <property type="nucleotide sequence ID" value="NZ_BAAAUB010000047.1"/>
</dbReference>
<dbReference type="EMBL" id="JAMZDX010000004">
    <property type="protein sequence ID" value="MCP2310902.1"/>
    <property type="molecule type" value="Genomic_DNA"/>
</dbReference>
<evidence type="ECO:0000313" key="1">
    <source>
        <dbReference type="EMBL" id="MCP2310902.1"/>
    </source>
</evidence>
<reference evidence="1 2" key="1">
    <citation type="submission" date="2022-06" db="EMBL/GenBank/DDBJ databases">
        <title>Sequencing the genomes of 1000 actinobacteria strains.</title>
        <authorList>
            <person name="Klenk H.-P."/>
        </authorList>
    </citation>
    <scope>NUCLEOTIDE SEQUENCE [LARGE SCALE GENOMIC DNA]</scope>
    <source>
        <strain evidence="1 2">DSM 41656</strain>
    </source>
</reference>
<comment type="caution">
    <text evidence="1">The sequence shown here is derived from an EMBL/GenBank/DDBJ whole genome shotgun (WGS) entry which is preliminary data.</text>
</comment>
<sequence>MSDLKWRAVSELRLAARLVPNPNSSSELLDRLNHVRVAIEGNLLHIDPRQRTGQEVDKSEEYDVTVVPTSAVEYIRYRVTPASPRVTVVR</sequence>
<evidence type="ECO:0000313" key="2">
    <source>
        <dbReference type="Proteomes" id="UP001206483"/>
    </source>
</evidence>
<keyword evidence="2" id="KW-1185">Reference proteome</keyword>
<name>A0ABT1J0H3_9ACTN</name>
<protein>
    <submittedName>
        <fullName evidence="1">Uncharacterized protein</fullName>
    </submittedName>
</protein>
<proteinExistence type="predicted"/>
<dbReference type="Proteomes" id="UP001206483">
    <property type="component" value="Unassembled WGS sequence"/>
</dbReference>
<organism evidence="1 2">
    <name type="scientific">Kitasatospora paracochleata</name>
    <dbReference type="NCBI Taxonomy" id="58354"/>
    <lineage>
        <taxon>Bacteria</taxon>
        <taxon>Bacillati</taxon>
        <taxon>Actinomycetota</taxon>
        <taxon>Actinomycetes</taxon>
        <taxon>Kitasatosporales</taxon>
        <taxon>Streptomycetaceae</taxon>
        <taxon>Kitasatospora</taxon>
    </lineage>
</organism>
<accession>A0ABT1J0H3</accession>
<gene>
    <name evidence="1" type="ORF">FHR36_004065</name>
</gene>